<feature type="compositionally biased region" description="Basic and acidic residues" evidence="1">
    <location>
        <begin position="101"/>
        <end position="122"/>
    </location>
</feature>
<dbReference type="Pfam" id="PF09723">
    <property type="entry name" value="Zn_ribbon_8"/>
    <property type="match status" value="1"/>
</dbReference>
<protein>
    <submittedName>
        <fullName evidence="3">Putative regulatory protein, FmdB family</fullName>
    </submittedName>
</protein>
<evidence type="ECO:0000313" key="3">
    <source>
        <dbReference type="EMBL" id="CUT17450.1"/>
    </source>
</evidence>
<proteinExistence type="predicted"/>
<organism evidence="3 4">
    <name type="scientific">Candidatus Ichthyocystis hellenicum</name>
    <dbReference type="NCBI Taxonomy" id="1561003"/>
    <lineage>
        <taxon>Bacteria</taxon>
        <taxon>Pseudomonadati</taxon>
        <taxon>Pseudomonadota</taxon>
        <taxon>Betaproteobacteria</taxon>
        <taxon>Burkholderiales</taxon>
        <taxon>Candidatus Ichthyocystis</taxon>
    </lineage>
</organism>
<dbReference type="RefSeq" id="WP_092342875.1">
    <property type="nucleotide sequence ID" value="NZ_FLSL01000085.1"/>
</dbReference>
<feature type="compositionally biased region" description="Polar residues" evidence="1">
    <location>
        <begin position="76"/>
        <end position="91"/>
    </location>
</feature>
<dbReference type="OrthoDB" id="9813321at2"/>
<evidence type="ECO:0000313" key="4">
    <source>
        <dbReference type="Proteomes" id="UP000198651"/>
    </source>
</evidence>
<dbReference type="PATRIC" id="fig|1561003.3.peg.618"/>
<gene>
    <name evidence="3" type="ORF">Ark11_0614</name>
</gene>
<dbReference type="NCBIfam" id="TIGR02605">
    <property type="entry name" value="CxxC_CxxC_SSSS"/>
    <property type="match status" value="1"/>
</dbReference>
<feature type="region of interest" description="Disordered" evidence="1">
    <location>
        <begin position="66"/>
        <end position="122"/>
    </location>
</feature>
<keyword evidence="4" id="KW-1185">Reference proteome</keyword>
<dbReference type="SMART" id="SM00834">
    <property type="entry name" value="CxxC_CXXC_SSSS"/>
    <property type="match status" value="1"/>
</dbReference>
<reference evidence="4" key="1">
    <citation type="submission" date="2015-11" db="EMBL/GenBank/DDBJ databases">
        <authorList>
            <person name="Seth-Smith H.M.B."/>
        </authorList>
    </citation>
    <scope>NUCLEOTIDE SEQUENCE [LARGE SCALE GENOMIC DNA]</scope>
    <source>
        <strain evidence="4">2013Ark11</strain>
    </source>
</reference>
<dbReference type="STRING" id="1561003.Ark11_0614"/>
<name>A0A0S4M404_9BURK</name>
<dbReference type="Proteomes" id="UP000198651">
    <property type="component" value="Chromosome I"/>
</dbReference>
<evidence type="ECO:0000256" key="1">
    <source>
        <dbReference type="SAM" id="MobiDB-lite"/>
    </source>
</evidence>
<evidence type="ECO:0000259" key="2">
    <source>
        <dbReference type="SMART" id="SM00834"/>
    </source>
</evidence>
<dbReference type="PANTHER" id="PTHR34404">
    <property type="entry name" value="REGULATORY PROTEIN, FMDB FAMILY"/>
    <property type="match status" value="1"/>
</dbReference>
<dbReference type="EMBL" id="LN906597">
    <property type="protein sequence ID" value="CUT17450.1"/>
    <property type="molecule type" value="Genomic_DNA"/>
</dbReference>
<sequence length="122" mass="13160">MPTYSYYCKSCGYESTHWQKISDPHIVECPSCSSKSYCRRISAPSFSLKGSGWYATDFRAPATAADKNSELKSCSGGENNKPTLNKDTSSVVAPIGFKQEGSSDSKHDGSSSSKHDGNSDSK</sequence>
<dbReference type="InterPro" id="IPR013429">
    <property type="entry name" value="Regulatory_FmdB_Zinc_ribbon"/>
</dbReference>
<feature type="domain" description="Putative regulatory protein FmdB zinc ribbon" evidence="2">
    <location>
        <begin position="1"/>
        <end position="42"/>
    </location>
</feature>
<accession>A0A0S4M404</accession>
<dbReference type="PANTHER" id="PTHR34404:SF2">
    <property type="entry name" value="CONSERVED SERINE RICH PROTEIN"/>
    <property type="match status" value="1"/>
</dbReference>
<dbReference type="AlphaFoldDB" id="A0A0S4M404"/>